<dbReference type="Pfam" id="PF14111">
    <property type="entry name" value="DUF4283"/>
    <property type="match status" value="1"/>
</dbReference>
<reference evidence="3 4" key="1">
    <citation type="journal article" date="2022" name="Nat. Genet.">
        <title>Improved pea reference genome and pan-genome highlight genomic features and evolutionary characteristics.</title>
        <authorList>
            <person name="Yang T."/>
            <person name="Liu R."/>
            <person name="Luo Y."/>
            <person name="Hu S."/>
            <person name="Wang D."/>
            <person name="Wang C."/>
            <person name="Pandey M.K."/>
            <person name="Ge S."/>
            <person name="Xu Q."/>
            <person name="Li N."/>
            <person name="Li G."/>
            <person name="Huang Y."/>
            <person name="Saxena R.K."/>
            <person name="Ji Y."/>
            <person name="Li M."/>
            <person name="Yan X."/>
            <person name="He Y."/>
            <person name="Liu Y."/>
            <person name="Wang X."/>
            <person name="Xiang C."/>
            <person name="Varshney R.K."/>
            <person name="Ding H."/>
            <person name="Gao S."/>
            <person name="Zong X."/>
        </authorList>
    </citation>
    <scope>NUCLEOTIDE SEQUENCE [LARGE SCALE GENOMIC DNA]</scope>
    <source>
        <strain evidence="3 4">cv. Zhongwan 6</strain>
    </source>
</reference>
<feature type="domain" description="DUF4283" evidence="2">
    <location>
        <begin position="1"/>
        <end position="54"/>
    </location>
</feature>
<name>A0A9D5AG38_PEA</name>
<dbReference type="AlphaFoldDB" id="A0A9D5AG38"/>
<evidence type="ECO:0000259" key="2">
    <source>
        <dbReference type="Pfam" id="PF14111"/>
    </source>
</evidence>
<dbReference type="InterPro" id="IPR025558">
    <property type="entry name" value="DUF4283"/>
</dbReference>
<dbReference type="EMBL" id="JAMSHJ010000005">
    <property type="protein sequence ID" value="KAI5410332.1"/>
    <property type="molecule type" value="Genomic_DNA"/>
</dbReference>
<evidence type="ECO:0000256" key="1">
    <source>
        <dbReference type="SAM" id="MobiDB-lite"/>
    </source>
</evidence>
<gene>
    <name evidence="3" type="ORF">KIW84_055722</name>
</gene>
<feature type="compositionally biased region" description="Polar residues" evidence="1">
    <location>
        <begin position="218"/>
        <end position="228"/>
    </location>
</feature>
<sequence>MWARRGVIDIVDLNQEFFLATFTGEEEQKFVFFEGPWMIYDRYLKAREWSADFCSVGDAIEQLDVFVRIFRLPIEYYDTKVLTYIGNRFWKTVNVYKNTLLKEIGKAKCNIDKEHKNMRDKSGDGEGDSIGPWTVVKKPRRVRKQKQDLRNNQKKKRSVDKMKMIMGESIRKGTSFLILSEDLNVDMEEEEPVRNTNIKPTTSTCTEEVFKEAESRLRGQNQEVSSNTRRIKTDVQKKVKKHTVVMSRGIKNPASE</sequence>
<keyword evidence="4" id="KW-1185">Reference proteome</keyword>
<evidence type="ECO:0000313" key="3">
    <source>
        <dbReference type="EMBL" id="KAI5410332.1"/>
    </source>
</evidence>
<comment type="caution">
    <text evidence="3">The sequence shown here is derived from an EMBL/GenBank/DDBJ whole genome shotgun (WGS) entry which is preliminary data.</text>
</comment>
<organism evidence="3 4">
    <name type="scientific">Pisum sativum</name>
    <name type="common">Garden pea</name>
    <name type="synonym">Lathyrus oleraceus</name>
    <dbReference type="NCBI Taxonomy" id="3888"/>
    <lineage>
        <taxon>Eukaryota</taxon>
        <taxon>Viridiplantae</taxon>
        <taxon>Streptophyta</taxon>
        <taxon>Embryophyta</taxon>
        <taxon>Tracheophyta</taxon>
        <taxon>Spermatophyta</taxon>
        <taxon>Magnoliopsida</taxon>
        <taxon>eudicotyledons</taxon>
        <taxon>Gunneridae</taxon>
        <taxon>Pentapetalae</taxon>
        <taxon>rosids</taxon>
        <taxon>fabids</taxon>
        <taxon>Fabales</taxon>
        <taxon>Fabaceae</taxon>
        <taxon>Papilionoideae</taxon>
        <taxon>50 kb inversion clade</taxon>
        <taxon>NPAAA clade</taxon>
        <taxon>Hologalegina</taxon>
        <taxon>IRL clade</taxon>
        <taxon>Fabeae</taxon>
        <taxon>Lathyrus</taxon>
    </lineage>
</organism>
<feature type="region of interest" description="Disordered" evidence="1">
    <location>
        <begin position="213"/>
        <end position="256"/>
    </location>
</feature>
<dbReference type="Proteomes" id="UP001058974">
    <property type="component" value="Chromosome 5"/>
</dbReference>
<evidence type="ECO:0000313" key="4">
    <source>
        <dbReference type="Proteomes" id="UP001058974"/>
    </source>
</evidence>
<proteinExistence type="predicted"/>
<dbReference type="Gramene" id="Psat05G0572200-T1">
    <property type="protein sequence ID" value="KAI5410332.1"/>
    <property type="gene ID" value="KIW84_055722"/>
</dbReference>
<protein>
    <recommendedName>
        <fullName evidence="2">DUF4283 domain-containing protein</fullName>
    </recommendedName>
</protein>
<accession>A0A9D5AG38</accession>